<sequence length="318" mass="35507">MKKICILDSKTLGKDIDLSIFEEFGTLTVYETTAPHEVTEKIAEQDIIITNKVQLHSPNLSAAKNLKLICITATGTNNVDLNYTREQGIAVTNVAGYSTNSVAQHTFAMALYLMEHLPYYDHYVKSGDYCKSNIFTHLDKPFHELEGKTWGIIGLGAIGQRVAQLAEAFGCNVSYYSTSGKNTHPNYKRVDLDTLLSHSDIVSIHAPLNENTRNLITYDKLSKMKESAILLNLGRGSIVNEEDLAKALDDHLIAGAALDVLEHEPMEENNPLLKIKNKDKLLITPHIAWASTEARYRLINEVAENIRAFLNGIQRNRV</sequence>
<keyword evidence="3" id="KW-0520">NAD</keyword>
<dbReference type="PANTHER" id="PTHR43761">
    <property type="entry name" value="D-ISOMER SPECIFIC 2-HYDROXYACID DEHYDROGENASE FAMILY PROTEIN (AFU_ORTHOLOGUE AFUA_1G13630)"/>
    <property type="match status" value="1"/>
</dbReference>
<keyword evidence="2 4" id="KW-0560">Oxidoreductase</keyword>
<dbReference type="InterPro" id="IPR029753">
    <property type="entry name" value="D-isomer_DH_CS"/>
</dbReference>
<name>A0ABZ2Y6N9_9FIRM</name>
<dbReference type="CDD" id="cd12162">
    <property type="entry name" value="2-Hacid_dh_4"/>
    <property type="match status" value="1"/>
</dbReference>
<evidence type="ECO:0000256" key="3">
    <source>
        <dbReference type="ARBA" id="ARBA00023027"/>
    </source>
</evidence>
<comment type="similarity">
    <text evidence="1 4">Belongs to the D-isomer specific 2-hydroxyacid dehydrogenase family.</text>
</comment>
<reference evidence="7 8" key="1">
    <citation type="submission" date="2023-03" db="EMBL/GenBank/DDBJ databases">
        <title>Novel Species.</title>
        <authorList>
            <person name="Ma S."/>
        </authorList>
    </citation>
    <scope>NUCLEOTIDE SEQUENCE [LARGE SCALE GENOMIC DNA]</scope>
    <source>
        <strain evidence="7 8">LIND6LT2</strain>
    </source>
</reference>
<dbReference type="InterPro" id="IPR036291">
    <property type="entry name" value="NAD(P)-bd_dom_sf"/>
</dbReference>
<evidence type="ECO:0000259" key="5">
    <source>
        <dbReference type="Pfam" id="PF00389"/>
    </source>
</evidence>
<protein>
    <submittedName>
        <fullName evidence="7">D-2-hydroxyacid dehydrogenase</fullName>
    </submittedName>
</protein>
<evidence type="ECO:0000313" key="7">
    <source>
        <dbReference type="EMBL" id="WZL70880.1"/>
    </source>
</evidence>
<dbReference type="Pfam" id="PF00389">
    <property type="entry name" value="2-Hacid_dh"/>
    <property type="match status" value="1"/>
</dbReference>
<organism evidence="7 8">
    <name type="scientific">Defluviitalea saccharophila</name>
    <dbReference type="NCBI Taxonomy" id="879970"/>
    <lineage>
        <taxon>Bacteria</taxon>
        <taxon>Bacillati</taxon>
        <taxon>Bacillota</taxon>
        <taxon>Clostridia</taxon>
        <taxon>Lachnospirales</taxon>
        <taxon>Defluviitaleaceae</taxon>
        <taxon>Defluviitalea</taxon>
    </lineage>
</organism>
<dbReference type="RefSeq" id="WP_341877840.1">
    <property type="nucleotide sequence ID" value="NZ_CP121687.1"/>
</dbReference>
<dbReference type="Gene3D" id="3.40.50.720">
    <property type="entry name" value="NAD(P)-binding Rossmann-like Domain"/>
    <property type="match status" value="2"/>
</dbReference>
<dbReference type="SUPFAM" id="SSF52283">
    <property type="entry name" value="Formate/glycerate dehydrogenase catalytic domain-like"/>
    <property type="match status" value="1"/>
</dbReference>
<dbReference type="InterPro" id="IPR050418">
    <property type="entry name" value="D-iso_2-hydroxyacid_DH_PdxB"/>
</dbReference>
<gene>
    <name evidence="7" type="ORF">QBE51_04980</name>
</gene>
<evidence type="ECO:0000259" key="6">
    <source>
        <dbReference type="Pfam" id="PF02826"/>
    </source>
</evidence>
<dbReference type="InterPro" id="IPR006139">
    <property type="entry name" value="D-isomer_2_OHA_DH_cat_dom"/>
</dbReference>
<dbReference type="SUPFAM" id="SSF51735">
    <property type="entry name" value="NAD(P)-binding Rossmann-fold domains"/>
    <property type="match status" value="1"/>
</dbReference>
<proteinExistence type="inferred from homology"/>
<evidence type="ECO:0000256" key="2">
    <source>
        <dbReference type="ARBA" id="ARBA00023002"/>
    </source>
</evidence>
<feature type="domain" description="D-isomer specific 2-hydroxyacid dehydrogenase NAD-binding" evidence="6">
    <location>
        <begin position="107"/>
        <end position="288"/>
    </location>
</feature>
<evidence type="ECO:0000313" key="8">
    <source>
        <dbReference type="Proteomes" id="UP001486565"/>
    </source>
</evidence>
<accession>A0ABZ2Y6N9</accession>
<keyword evidence="8" id="KW-1185">Reference proteome</keyword>
<dbReference type="PROSITE" id="PS00671">
    <property type="entry name" value="D_2_HYDROXYACID_DH_3"/>
    <property type="match status" value="1"/>
</dbReference>
<dbReference type="Proteomes" id="UP001486565">
    <property type="component" value="Chromosome"/>
</dbReference>
<feature type="domain" description="D-isomer specific 2-hydroxyacid dehydrogenase catalytic" evidence="5">
    <location>
        <begin position="14"/>
        <end position="317"/>
    </location>
</feature>
<evidence type="ECO:0000256" key="1">
    <source>
        <dbReference type="ARBA" id="ARBA00005854"/>
    </source>
</evidence>
<dbReference type="EMBL" id="CP121687">
    <property type="protein sequence ID" value="WZL70880.1"/>
    <property type="molecule type" value="Genomic_DNA"/>
</dbReference>
<evidence type="ECO:0000256" key="4">
    <source>
        <dbReference type="RuleBase" id="RU003719"/>
    </source>
</evidence>
<dbReference type="NCBIfam" id="NF006263">
    <property type="entry name" value="PRK08410.1"/>
    <property type="match status" value="1"/>
</dbReference>
<dbReference type="PANTHER" id="PTHR43761:SF1">
    <property type="entry name" value="D-ISOMER SPECIFIC 2-HYDROXYACID DEHYDROGENASE CATALYTIC DOMAIN-CONTAINING PROTEIN-RELATED"/>
    <property type="match status" value="1"/>
</dbReference>
<dbReference type="Pfam" id="PF02826">
    <property type="entry name" value="2-Hacid_dh_C"/>
    <property type="match status" value="1"/>
</dbReference>
<dbReference type="InterPro" id="IPR006140">
    <property type="entry name" value="D-isomer_DH_NAD-bd"/>
</dbReference>